<reference evidence="1 2" key="1">
    <citation type="submission" date="2019-08" db="EMBL/GenBank/DDBJ databases">
        <title>Whole genome sequencing of chitin degrading bacteria Chitinophaga pinensis YS16.</title>
        <authorList>
            <person name="Singh R.P."/>
            <person name="Manchanda G."/>
            <person name="Maurya I.K."/>
            <person name="Joshi N.K."/>
            <person name="Srivastava A.K."/>
        </authorList>
    </citation>
    <scope>NUCLEOTIDE SEQUENCE [LARGE SCALE GENOMIC DNA]</scope>
    <source>
        <strain evidence="1 2">YS-16</strain>
    </source>
</reference>
<name>A0A5C6LJC5_9BACT</name>
<dbReference type="InterPro" id="IPR036856">
    <property type="entry name" value="Ald_Oxase/Xan_DH_a/b_sf"/>
</dbReference>
<accession>A0A5C6LJC5</accession>
<dbReference type="EMBL" id="VOHS01000081">
    <property type="protein sequence ID" value="TWV90583.1"/>
    <property type="molecule type" value="Genomic_DNA"/>
</dbReference>
<keyword evidence="2" id="KW-1185">Reference proteome</keyword>
<dbReference type="AlphaFoldDB" id="A0A5C6LJC5"/>
<organism evidence="1 2">
    <name type="scientific">Chitinophaga pinensis</name>
    <dbReference type="NCBI Taxonomy" id="79329"/>
    <lineage>
        <taxon>Bacteria</taxon>
        <taxon>Pseudomonadati</taxon>
        <taxon>Bacteroidota</taxon>
        <taxon>Chitinophagia</taxon>
        <taxon>Chitinophagales</taxon>
        <taxon>Chitinophagaceae</taxon>
        <taxon>Chitinophaga</taxon>
    </lineage>
</organism>
<protein>
    <submittedName>
        <fullName evidence="1">Uncharacterized protein</fullName>
    </submittedName>
</protein>
<proteinExistence type="predicted"/>
<evidence type="ECO:0000313" key="1">
    <source>
        <dbReference type="EMBL" id="TWV90583.1"/>
    </source>
</evidence>
<dbReference type="SUPFAM" id="SSF54665">
    <property type="entry name" value="CO dehydrogenase molybdoprotein N-domain-like"/>
    <property type="match status" value="1"/>
</dbReference>
<gene>
    <name evidence="1" type="ORF">FEF09_29410</name>
</gene>
<sequence>MHYLGQFIAVVVAETYEQARAPPTN</sequence>
<dbReference type="Proteomes" id="UP000318815">
    <property type="component" value="Unassembled WGS sequence"/>
</dbReference>
<comment type="caution">
    <text evidence="1">The sequence shown here is derived from an EMBL/GenBank/DDBJ whole genome shotgun (WGS) entry which is preliminary data.</text>
</comment>
<evidence type="ECO:0000313" key="2">
    <source>
        <dbReference type="Proteomes" id="UP000318815"/>
    </source>
</evidence>